<organism evidence="3 4">
    <name type="scientific">Methylopila henanensis</name>
    <dbReference type="NCBI Taxonomy" id="873516"/>
    <lineage>
        <taxon>Bacteria</taxon>
        <taxon>Pseudomonadati</taxon>
        <taxon>Pseudomonadota</taxon>
        <taxon>Alphaproteobacteria</taxon>
        <taxon>Hyphomicrobiales</taxon>
        <taxon>Methylopilaceae</taxon>
        <taxon>Methylopila</taxon>
    </lineage>
</organism>
<dbReference type="RefSeq" id="WP_378796522.1">
    <property type="nucleotide sequence ID" value="NZ_JBHUER010000001.1"/>
</dbReference>
<keyword evidence="4" id="KW-1185">Reference proteome</keyword>
<dbReference type="Proteomes" id="UP001597308">
    <property type="component" value="Unassembled WGS sequence"/>
</dbReference>
<evidence type="ECO:0000256" key="1">
    <source>
        <dbReference type="SAM" id="Phobius"/>
    </source>
</evidence>
<accession>A0ABW4K6U3</accession>
<dbReference type="Pfam" id="PF07811">
    <property type="entry name" value="TadE"/>
    <property type="match status" value="1"/>
</dbReference>
<keyword evidence="1" id="KW-1133">Transmembrane helix</keyword>
<evidence type="ECO:0000259" key="2">
    <source>
        <dbReference type="Pfam" id="PF07811"/>
    </source>
</evidence>
<keyword evidence="1" id="KW-0812">Transmembrane</keyword>
<protein>
    <submittedName>
        <fullName evidence="3">TadE/TadG family type IV pilus assembly protein</fullName>
    </submittedName>
</protein>
<reference evidence="4" key="1">
    <citation type="journal article" date="2019" name="Int. J. Syst. Evol. Microbiol.">
        <title>The Global Catalogue of Microorganisms (GCM) 10K type strain sequencing project: providing services to taxonomists for standard genome sequencing and annotation.</title>
        <authorList>
            <consortium name="The Broad Institute Genomics Platform"/>
            <consortium name="The Broad Institute Genome Sequencing Center for Infectious Disease"/>
            <person name="Wu L."/>
            <person name="Ma J."/>
        </authorList>
    </citation>
    <scope>NUCLEOTIDE SEQUENCE [LARGE SCALE GENOMIC DNA]</scope>
    <source>
        <strain evidence="4">KCTC 23707</strain>
    </source>
</reference>
<comment type="caution">
    <text evidence="3">The sequence shown here is derived from an EMBL/GenBank/DDBJ whole genome shotgun (WGS) entry which is preliminary data.</text>
</comment>
<sequence>MKKRLAARLARRFRADQGGSTAIEFALIAPPLVLFTVGIVEVGIMVAGQQALEDAVFVATRTGKTGYVSSGSTQQADINAAIRKAAGALLDPGKIVVTSKAYEDFSNVGQPEPFTDLNKNGVRDALEPFTDVNGNGVYDTDQGRTGSGSSSEIVVFTATYPWPLHTPLIAQIMGKNGTYELKASSAIKNEPY</sequence>
<name>A0ABW4K6U3_9HYPH</name>
<gene>
    <name evidence="3" type="ORF">ACFSCV_02095</name>
</gene>
<evidence type="ECO:0000313" key="3">
    <source>
        <dbReference type="EMBL" id="MFD1701785.1"/>
    </source>
</evidence>
<feature type="transmembrane region" description="Helical" evidence="1">
    <location>
        <begin position="21"/>
        <end position="47"/>
    </location>
</feature>
<dbReference type="InterPro" id="IPR012495">
    <property type="entry name" value="TadE-like_dom"/>
</dbReference>
<proteinExistence type="predicted"/>
<keyword evidence="1" id="KW-0472">Membrane</keyword>
<dbReference type="EMBL" id="JBHUER010000001">
    <property type="protein sequence ID" value="MFD1701785.1"/>
    <property type="molecule type" value="Genomic_DNA"/>
</dbReference>
<feature type="domain" description="TadE-like" evidence="2">
    <location>
        <begin position="19"/>
        <end position="61"/>
    </location>
</feature>
<evidence type="ECO:0000313" key="4">
    <source>
        <dbReference type="Proteomes" id="UP001597308"/>
    </source>
</evidence>